<dbReference type="PANTHER" id="PTHR12338:SF5">
    <property type="entry name" value="ANTIGEN 43-RELATED"/>
    <property type="match status" value="1"/>
</dbReference>
<evidence type="ECO:0000256" key="1">
    <source>
        <dbReference type="SAM" id="SignalP"/>
    </source>
</evidence>
<dbReference type="PANTHER" id="PTHR12338">
    <property type="entry name" value="AUTOTRANSPORTER"/>
    <property type="match status" value="1"/>
</dbReference>
<protein>
    <submittedName>
        <fullName evidence="3">Filamentous hemagglutinin family N-terminal domain-containing protein</fullName>
    </submittedName>
</protein>
<dbReference type="InterPro" id="IPR016186">
    <property type="entry name" value="C-type_lectin-like/link_sf"/>
</dbReference>
<sequence length="992" mass="103803">MRLQRIGKNARLAAAIAMTLFSASVSAVYAMPTDGVVKSGQATISSVVDNTMNINQTTDRVAIDWTSFDIAANETVNFVQPNANSIALNRVTGNDVSEIYGALNANGKVFLLNTSGILFAEGASINVNGLVASTGELKDINNTNNLFDVTKFADGKDFVLEVQNDHGKPENPAVINRADINARINEEGGLVVLHAINVENHGTIKTGNGGIVQLAAGKKLKVNYDSDKVNFAVTVDDKSGLKAADVLNAGTISAQNGIIAMTARGADKVISSVVNTDGARLEANGLAVNEKGEIILEAGTVGKTPDKSWGVVDMGGTIDVSGVNGADGGTITAKARSISIDGTLDASGANSGTIAPEYSGLLVTDNAKINIAAANGTNGKFTVNTEDTVDIKSAATGLNRTDAEYTKNLYAAVGRDNVVISNVALSNMLTGTDVDITAHNVKHLVSDIVISGDVTKTGDRETTLKLTADRNVVFGGAVTSDKKLNITTKAGSPIMLEQGNRDGELFGANILWKNVNTKGDINLGGNTFVGILDGTSESGREIAGNNVTLGGDVVVAVADTLEINAEKDAKIEGSVNSGNAYKGGTIEGMTYEKVNGKVNYWATARKAARNGTEGGSAVGDSYLVTITDGLEDSAVAAVLPSREKKAYTGGKASSKLVYDEVNGTTTREWRWADGPEAGQVYFVQTSEMNRGTGYSTKAVSGYATTDGTTDTKGYTNFSSGDPNNDGANGQTVMSVGFNNSNPGWSGYGEDYTMSRWDDAYEDMGSSYLLYIRETNLEESSLRVNAGGDIEVKGPIGDKKNLAEVTLNAGGGYRYNPDDAAVIRLDEIQTKDLMAAASTLQGSAGVRFVDSARAGDVEKVAGLMDGQMPLYKVTGNRMIPEGLLEISATPDAVNVKVNPAADGVPAVPRTRDANQYREYQKMLDTVDGAADFKLTYDGASFEIYPVDGNGQAVLQKGDSAGNVDVTAAALHAAFSEMGLSLEDMEAVLVHMNA</sequence>
<dbReference type="Proteomes" id="UP000184404">
    <property type="component" value="Unassembled WGS sequence"/>
</dbReference>
<dbReference type="InterPro" id="IPR008638">
    <property type="entry name" value="FhaB/CdiA-like_TPS"/>
</dbReference>
<feature type="signal peptide" evidence="1">
    <location>
        <begin position="1"/>
        <end position="27"/>
    </location>
</feature>
<evidence type="ECO:0000259" key="2">
    <source>
        <dbReference type="SMART" id="SM00912"/>
    </source>
</evidence>
<dbReference type="AlphaFoldDB" id="A0A1M4XB46"/>
<keyword evidence="1" id="KW-0732">Signal</keyword>
<organism evidence="3 4">
    <name type="scientific">Schwartzia succinivorans DSM 10502</name>
    <dbReference type="NCBI Taxonomy" id="1123243"/>
    <lineage>
        <taxon>Bacteria</taxon>
        <taxon>Bacillati</taxon>
        <taxon>Bacillota</taxon>
        <taxon>Negativicutes</taxon>
        <taxon>Selenomonadales</taxon>
        <taxon>Selenomonadaceae</taxon>
        <taxon>Schwartzia</taxon>
    </lineage>
</organism>
<evidence type="ECO:0000313" key="4">
    <source>
        <dbReference type="Proteomes" id="UP000184404"/>
    </source>
</evidence>
<dbReference type="Gene3D" id="3.10.100.10">
    <property type="entry name" value="Mannose-Binding Protein A, subunit A"/>
    <property type="match status" value="1"/>
</dbReference>
<dbReference type="STRING" id="1123243.SAMN02745190_01420"/>
<keyword evidence="4" id="KW-1185">Reference proteome</keyword>
<evidence type="ECO:0000313" key="3">
    <source>
        <dbReference type="EMBL" id="SHE90653.1"/>
    </source>
</evidence>
<name>A0A1M4XB46_9FIRM</name>
<dbReference type="RefSeq" id="WP_072935507.1">
    <property type="nucleotide sequence ID" value="NZ_FQUG01000005.1"/>
</dbReference>
<reference evidence="3 4" key="1">
    <citation type="submission" date="2016-11" db="EMBL/GenBank/DDBJ databases">
        <authorList>
            <person name="Jaros S."/>
            <person name="Januszkiewicz K."/>
            <person name="Wedrychowicz H."/>
        </authorList>
    </citation>
    <scope>NUCLEOTIDE SEQUENCE [LARGE SCALE GENOMIC DNA]</scope>
    <source>
        <strain evidence="3 4">DSM 10502</strain>
    </source>
</reference>
<dbReference type="InterPro" id="IPR050909">
    <property type="entry name" value="Bact_Autotransporter_VF"/>
</dbReference>
<dbReference type="SUPFAM" id="SSF51126">
    <property type="entry name" value="Pectin lyase-like"/>
    <property type="match status" value="1"/>
</dbReference>
<dbReference type="EMBL" id="FQUG01000005">
    <property type="protein sequence ID" value="SHE90653.1"/>
    <property type="molecule type" value="Genomic_DNA"/>
</dbReference>
<dbReference type="NCBIfam" id="TIGR01901">
    <property type="entry name" value="adhes_NPXG"/>
    <property type="match status" value="1"/>
</dbReference>
<dbReference type="Gene3D" id="2.160.20.10">
    <property type="entry name" value="Single-stranded right-handed beta-helix, Pectin lyase-like"/>
    <property type="match status" value="1"/>
</dbReference>
<dbReference type="InterPro" id="IPR011050">
    <property type="entry name" value="Pectin_lyase_fold/virulence"/>
</dbReference>
<feature type="domain" description="Filamentous haemagglutinin FhaB/tRNA nuclease CdiA-like TPS" evidence="2">
    <location>
        <begin position="28"/>
        <end position="141"/>
    </location>
</feature>
<gene>
    <name evidence="3" type="ORF">SAMN02745190_01420</name>
</gene>
<accession>A0A1M4XB46</accession>
<dbReference type="Pfam" id="PF05860">
    <property type="entry name" value="TPS"/>
    <property type="match status" value="1"/>
</dbReference>
<proteinExistence type="predicted"/>
<dbReference type="SMART" id="SM00912">
    <property type="entry name" value="Haemagg_act"/>
    <property type="match status" value="1"/>
</dbReference>
<feature type="chain" id="PRO_5038507579" evidence="1">
    <location>
        <begin position="28"/>
        <end position="992"/>
    </location>
</feature>
<dbReference type="InterPro" id="IPR012334">
    <property type="entry name" value="Pectin_lyas_fold"/>
</dbReference>
<dbReference type="OrthoDB" id="218680at2"/>